<dbReference type="EMBL" id="LAZR01001186">
    <property type="protein sequence ID" value="KKN49079.1"/>
    <property type="molecule type" value="Genomic_DNA"/>
</dbReference>
<dbReference type="AlphaFoldDB" id="A0A0F9R2T4"/>
<gene>
    <name evidence="2" type="ORF">LCGC14_0646490</name>
</gene>
<dbReference type="Gene3D" id="3.40.50.300">
    <property type="entry name" value="P-loop containing nucleotide triphosphate hydrolases"/>
    <property type="match status" value="1"/>
</dbReference>
<dbReference type="InterPro" id="IPR027417">
    <property type="entry name" value="P-loop_NTPase"/>
</dbReference>
<organism evidence="2">
    <name type="scientific">marine sediment metagenome</name>
    <dbReference type="NCBI Taxonomy" id="412755"/>
    <lineage>
        <taxon>unclassified sequences</taxon>
        <taxon>metagenomes</taxon>
        <taxon>ecological metagenomes</taxon>
    </lineage>
</organism>
<reference evidence="2" key="1">
    <citation type="journal article" date="2015" name="Nature">
        <title>Complex archaea that bridge the gap between prokaryotes and eukaryotes.</title>
        <authorList>
            <person name="Spang A."/>
            <person name="Saw J.H."/>
            <person name="Jorgensen S.L."/>
            <person name="Zaremba-Niedzwiedzka K."/>
            <person name="Martijn J."/>
            <person name="Lind A.E."/>
            <person name="van Eijk R."/>
            <person name="Schleper C."/>
            <person name="Guy L."/>
            <person name="Ettema T.J."/>
        </authorList>
    </citation>
    <scope>NUCLEOTIDE SEQUENCE</scope>
</reference>
<evidence type="ECO:0000259" key="1">
    <source>
        <dbReference type="Pfam" id="PF19263"/>
    </source>
</evidence>
<protein>
    <recommendedName>
        <fullName evidence="1">NrS-1 polymerase-like helicase domain-containing protein</fullName>
    </recommendedName>
</protein>
<proteinExistence type="predicted"/>
<dbReference type="InterPro" id="IPR045455">
    <property type="entry name" value="NrS-1_pol-like_helicase"/>
</dbReference>
<feature type="domain" description="NrS-1 polymerase-like helicase" evidence="1">
    <location>
        <begin position="627"/>
        <end position="733"/>
    </location>
</feature>
<name>A0A0F9R2T4_9ZZZZ</name>
<sequence length="893" mass="102297">MLRSDAIKIFLTKSTWSDLSYLYSSGMEVQVNVAQDEGERISTEGYQGRTWHSYSDGVQEWYSIRMPKKAFSVPENNDFEIKYDISVHAEGIGLTGWNFKSKTSKWVAFDFDAIAGHTSNILSDTELKAVRDTAYNIPWVTVRKSTSGSGLHLYVFLSDVPTENHNEHAALARSILGKMSALTGFDFASRVDCCGGVMWVWHRKKTDDNEGLKLIKRGNTLTDIPINWKDHISVICGKKRKTRPGFIENKEEDIFDQLTGQRSRVRLSEQHRKLLDFLSDTKSSWWWDQDHQMLVCHTFDLKRAHDALKLRGLFNTVATGKEQGSDHNCFCFALDRPDGAWVVRRYSPGIQESLSWKQDASGWTYCYFNRDPSLDIAASAYGGMEDEKGGFVFNDGKSAVDAAKMLGAQTNSPDWMSSRPALLKQHKDGRLIIHIKREPTDKYDEVPGWREDKGHWKRLFDVKLQQPGESKAMDFDDLIRHVITETGDDYGWVIKTGDNWHNEPMTHVRVALKALYFSESEISKILGHCVLEGWTLTNEPFQDEYIGGRKWNRNAAEFRYLPKDDEPFIFPTWQKILDHCGKGLDSTIKKNGWCKANSIKTGADYLKIWVASLFRFPKEHLPYLFFFSKEERTGKTTFHEAIGSLMTRGYVRADTSLISSAGFNGELENAILCVVEETNLQKNPGARNRIKDWITASNISIHHKGRTPYQVENTVHFVQTGNESTECPIFPGDTRITMIHVPPFDLVDMIPTTKMKILLEKEAPDFMASLLRVEIPPSNDRLFVPTLDTEIKKQTQKHNRTQLEEFLDETTYYVPGTMILYSELYNQFLNWLDPNEVYTWTKIKFGKKLPPHFPKGRVMSEGAQYYVGNISLTSIETEDSPLILCDNKLEVEI</sequence>
<evidence type="ECO:0000313" key="2">
    <source>
        <dbReference type="EMBL" id="KKN49079.1"/>
    </source>
</evidence>
<comment type="caution">
    <text evidence="2">The sequence shown here is derived from an EMBL/GenBank/DDBJ whole genome shotgun (WGS) entry which is preliminary data.</text>
</comment>
<accession>A0A0F9R2T4</accession>
<dbReference type="Pfam" id="PF19263">
    <property type="entry name" value="DUF5906"/>
    <property type="match status" value="1"/>
</dbReference>